<sequence>MSKIKTREKSKDIKVLDKSAMIGQRMKSSFLRSKRNAEALMDDRQATPNEYAADKTELAADDLAHDAVNVAASGAKTAVRQGRKLFQRQREKWAAEKRQENTAPAEQSHAPGPAQGIAPDAHTPQRNGGTAPERQRLPHHKHMAEHPSAQASIERPTDTTSPYVERGRAFAKKQAERKQQVKKQAVPSDRTPQIKTQNAVQASRQKELPVKTAKQPAQAMGQATKDTGMGTKNTIKRAQRTIKTAQHTVKTAPRTAKTVIKTADHTAKTAQATARAARATAQAARVTAKATATTAKAAAKGVSAAAKALLASIKALVTAIAAGGWVAILAIVVICLIGLIAASPFGIFFSGEDSGTGQTMPTVVREINLEYESKLGEIESSAAHDRLELSGSRAVWPEVLAVYAVKTTTDPDNPQEVATMDDGKKELLKEIFWAMNEISHRTETATTTQTVETDDGKGNIIVEEVEVTATTLYITVTHKTTDEMADIYNFTADQREMLAELLAEESNGMWSAVLYGIGTGDGEIVTVALSQLGNVGGQPYWSWYGFESRVDWCACFVSWCANECGYLDAGVIPKFASCSIGIQWFRERGLWQDGSYEPRPGDLIFFDWDDEDEGQDGAADHVGIVEKVDGGIVYTVEGNSGNACRERQYAIGHAEIYGYGTPAY</sequence>
<feature type="compositionally biased region" description="Basic and acidic residues" evidence="1">
    <location>
        <begin position="88"/>
        <end position="100"/>
    </location>
</feature>
<dbReference type="InterPro" id="IPR038765">
    <property type="entry name" value="Papain-like_cys_pep_sf"/>
</dbReference>
<feature type="compositionally biased region" description="Polar residues" evidence="1">
    <location>
        <begin position="190"/>
        <end position="203"/>
    </location>
</feature>
<evidence type="ECO:0000256" key="1">
    <source>
        <dbReference type="SAM" id="MobiDB-lite"/>
    </source>
</evidence>
<feature type="compositionally biased region" description="Basic and acidic residues" evidence="1">
    <location>
        <begin position="165"/>
        <end position="179"/>
    </location>
</feature>
<feature type="domain" description="Peptidase C51" evidence="3">
    <location>
        <begin position="549"/>
        <end position="639"/>
    </location>
</feature>
<dbReference type="Pfam" id="PF05257">
    <property type="entry name" value="CHAP"/>
    <property type="match status" value="1"/>
</dbReference>
<accession>A0A6N3BRW1</accession>
<feature type="transmembrane region" description="Helical" evidence="2">
    <location>
        <begin position="316"/>
        <end position="342"/>
    </location>
</feature>
<reference evidence="4" key="1">
    <citation type="submission" date="2019-11" db="EMBL/GenBank/DDBJ databases">
        <authorList>
            <person name="Feng L."/>
        </authorList>
    </citation>
    <scope>NUCLEOTIDE SEQUENCE</scope>
    <source>
        <strain evidence="4">FplautiiLFYP42</strain>
    </source>
</reference>
<evidence type="ECO:0000313" key="4">
    <source>
        <dbReference type="EMBL" id="VYU05924.1"/>
    </source>
</evidence>
<gene>
    <name evidence="4" type="ORF">FPLFYP42_01220</name>
</gene>
<organism evidence="4">
    <name type="scientific">Flavonifractor plautii</name>
    <name type="common">Fusobacterium plautii</name>
    <dbReference type="NCBI Taxonomy" id="292800"/>
    <lineage>
        <taxon>Bacteria</taxon>
        <taxon>Bacillati</taxon>
        <taxon>Bacillota</taxon>
        <taxon>Clostridia</taxon>
        <taxon>Eubacteriales</taxon>
        <taxon>Oscillospiraceae</taxon>
        <taxon>Flavonifractor</taxon>
    </lineage>
</organism>
<proteinExistence type="predicted"/>
<protein>
    <submittedName>
        <fullName evidence="4">CHAP domain protein</fullName>
    </submittedName>
</protein>
<feature type="region of interest" description="Disordered" evidence="1">
    <location>
        <begin position="74"/>
        <end position="230"/>
    </location>
</feature>
<keyword evidence="2" id="KW-0472">Membrane</keyword>
<evidence type="ECO:0000256" key="2">
    <source>
        <dbReference type="SAM" id="Phobius"/>
    </source>
</evidence>
<dbReference type="AlphaFoldDB" id="A0A6N3BRW1"/>
<keyword evidence="2" id="KW-0812">Transmembrane</keyword>
<dbReference type="Gene3D" id="3.90.1720.10">
    <property type="entry name" value="endopeptidase domain like (from Nostoc punctiforme)"/>
    <property type="match status" value="1"/>
</dbReference>
<dbReference type="InterPro" id="IPR007921">
    <property type="entry name" value="CHAP_dom"/>
</dbReference>
<dbReference type="SUPFAM" id="SSF54001">
    <property type="entry name" value="Cysteine proteinases"/>
    <property type="match status" value="1"/>
</dbReference>
<name>A0A6N3BRW1_FLAPL</name>
<dbReference type="RefSeq" id="WP_180956837.1">
    <property type="nucleotide sequence ID" value="NZ_CACRUB010000021.1"/>
</dbReference>
<keyword evidence="2" id="KW-1133">Transmembrane helix</keyword>
<dbReference type="EMBL" id="CACRUB010000021">
    <property type="protein sequence ID" value="VYU05924.1"/>
    <property type="molecule type" value="Genomic_DNA"/>
</dbReference>
<evidence type="ECO:0000259" key="3">
    <source>
        <dbReference type="Pfam" id="PF05257"/>
    </source>
</evidence>